<dbReference type="EMBL" id="JBIRYL010000001">
    <property type="protein sequence ID" value="MFI2228910.1"/>
    <property type="molecule type" value="Genomic_DNA"/>
</dbReference>
<dbReference type="InterPro" id="IPR001647">
    <property type="entry name" value="HTH_TetR"/>
</dbReference>
<accession>A0ABW7VT73</accession>
<dbReference type="PANTHER" id="PTHR30055">
    <property type="entry name" value="HTH-TYPE TRANSCRIPTIONAL REGULATOR RUTR"/>
    <property type="match status" value="1"/>
</dbReference>
<dbReference type="PROSITE" id="PS50977">
    <property type="entry name" value="HTH_TETR_2"/>
    <property type="match status" value="1"/>
</dbReference>
<feature type="DNA-binding region" description="H-T-H motif" evidence="2">
    <location>
        <begin position="33"/>
        <end position="52"/>
    </location>
</feature>
<feature type="domain" description="HTH tetR-type" evidence="3">
    <location>
        <begin position="10"/>
        <end position="70"/>
    </location>
</feature>
<proteinExistence type="predicted"/>
<dbReference type="InterPro" id="IPR036271">
    <property type="entry name" value="Tet_transcr_reg_TetR-rel_C_sf"/>
</dbReference>
<evidence type="ECO:0000313" key="5">
    <source>
        <dbReference type="Proteomes" id="UP001611494"/>
    </source>
</evidence>
<evidence type="ECO:0000256" key="2">
    <source>
        <dbReference type="PROSITE-ProRule" id="PRU00335"/>
    </source>
</evidence>
<keyword evidence="5" id="KW-1185">Reference proteome</keyword>
<protein>
    <submittedName>
        <fullName evidence="4">TetR/AcrR family transcriptional regulator</fullName>
    </submittedName>
</protein>
<dbReference type="PANTHER" id="PTHR30055:SF160">
    <property type="entry name" value="TRANSCRIPTIONAL REGULATORY PROTEIN (PROBABLY ASNC-FAMILY)-RELATED"/>
    <property type="match status" value="1"/>
</dbReference>
<dbReference type="Gene3D" id="1.10.357.10">
    <property type="entry name" value="Tetracycline Repressor, domain 2"/>
    <property type="match status" value="1"/>
</dbReference>
<dbReference type="Pfam" id="PF00440">
    <property type="entry name" value="TetR_N"/>
    <property type="match status" value="1"/>
</dbReference>
<evidence type="ECO:0000256" key="1">
    <source>
        <dbReference type="ARBA" id="ARBA00023125"/>
    </source>
</evidence>
<dbReference type="InterPro" id="IPR050109">
    <property type="entry name" value="HTH-type_TetR-like_transc_reg"/>
</dbReference>
<evidence type="ECO:0000313" key="4">
    <source>
        <dbReference type="EMBL" id="MFI2228910.1"/>
    </source>
</evidence>
<dbReference type="SUPFAM" id="SSF46689">
    <property type="entry name" value="Homeodomain-like"/>
    <property type="match status" value="1"/>
</dbReference>
<dbReference type="PRINTS" id="PR00455">
    <property type="entry name" value="HTHTETR"/>
</dbReference>
<reference evidence="4 5" key="1">
    <citation type="submission" date="2024-10" db="EMBL/GenBank/DDBJ databases">
        <title>The Natural Products Discovery Center: Release of the First 8490 Sequenced Strains for Exploring Actinobacteria Biosynthetic Diversity.</title>
        <authorList>
            <person name="Kalkreuter E."/>
            <person name="Kautsar S.A."/>
            <person name="Yang D."/>
            <person name="Bader C.D."/>
            <person name="Teijaro C.N."/>
            <person name="Fluegel L."/>
            <person name="Davis C.M."/>
            <person name="Simpson J.R."/>
            <person name="Lauterbach L."/>
            <person name="Steele A.D."/>
            <person name="Gui C."/>
            <person name="Meng S."/>
            <person name="Li G."/>
            <person name="Viehrig K."/>
            <person name="Ye F."/>
            <person name="Su P."/>
            <person name="Kiefer A.F."/>
            <person name="Nichols A."/>
            <person name="Cepeda A.J."/>
            <person name="Yan W."/>
            <person name="Fan B."/>
            <person name="Jiang Y."/>
            <person name="Adhikari A."/>
            <person name="Zheng C.-J."/>
            <person name="Schuster L."/>
            <person name="Cowan T.M."/>
            <person name="Smanski M.J."/>
            <person name="Chevrette M.G."/>
            <person name="De Carvalho L.P.S."/>
            <person name="Shen B."/>
        </authorList>
    </citation>
    <scope>NUCLEOTIDE SEQUENCE [LARGE SCALE GENOMIC DNA]</scope>
    <source>
        <strain evidence="4 5">NPDC019377</strain>
    </source>
</reference>
<gene>
    <name evidence="4" type="ORF">ACH49Z_03560</name>
</gene>
<name>A0ABW7VT73_9NOCA</name>
<sequence>MNTAIVRAREERRRTIVAAASGLFAACGYRAASMDEIACRAGISKPVLYKSFSSKLELYLAVLHEAVQVLGATLTAALASARDMRSIVTATVAAVFDFAADNARCAALLAGAADAEEPAAQRMARQATMICTDALLRALAPTASLRAERGWLIAAEIVGIAQSCARDWVVTGKQLPRHEAVATTAGLCWTGLAGVQLAPNRAVPAGD</sequence>
<evidence type="ECO:0000259" key="3">
    <source>
        <dbReference type="PROSITE" id="PS50977"/>
    </source>
</evidence>
<dbReference type="RefSeq" id="WP_397059432.1">
    <property type="nucleotide sequence ID" value="NZ_JBIRYL010000001.1"/>
</dbReference>
<dbReference type="PROSITE" id="PS51257">
    <property type="entry name" value="PROKAR_LIPOPROTEIN"/>
    <property type="match status" value="1"/>
</dbReference>
<comment type="caution">
    <text evidence="4">The sequence shown here is derived from an EMBL/GenBank/DDBJ whole genome shotgun (WGS) entry which is preliminary data.</text>
</comment>
<organism evidence="4 5">
    <name type="scientific">Nocardia testacea</name>
    <dbReference type="NCBI Taxonomy" id="248551"/>
    <lineage>
        <taxon>Bacteria</taxon>
        <taxon>Bacillati</taxon>
        <taxon>Actinomycetota</taxon>
        <taxon>Actinomycetes</taxon>
        <taxon>Mycobacteriales</taxon>
        <taxon>Nocardiaceae</taxon>
        <taxon>Nocardia</taxon>
    </lineage>
</organism>
<dbReference type="SUPFAM" id="SSF48498">
    <property type="entry name" value="Tetracyclin repressor-like, C-terminal domain"/>
    <property type="match status" value="1"/>
</dbReference>
<dbReference type="InterPro" id="IPR009057">
    <property type="entry name" value="Homeodomain-like_sf"/>
</dbReference>
<dbReference type="Proteomes" id="UP001611494">
    <property type="component" value="Unassembled WGS sequence"/>
</dbReference>
<keyword evidence="1 2" id="KW-0238">DNA-binding</keyword>